<name>A0A1F6CC34_HANXR</name>
<dbReference type="InterPro" id="IPR028994">
    <property type="entry name" value="Integrin_alpha_N"/>
</dbReference>
<dbReference type="SUPFAM" id="SSF75011">
    <property type="entry name" value="3-carboxy-cis,cis-mucoante lactonizing enzyme"/>
    <property type="match status" value="1"/>
</dbReference>
<dbReference type="SUPFAM" id="SSF48230">
    <property type="entry name" value="Chondroitin AC/alginate lyase"/>
    <property type="match status" value="1"/>
</dbReference>
<comment type="caution">
    <text evidence="6">The sequence shown here is derived from an EMBL/GenBank/DDBJ whole genome shotgun (WGS) entry which is preliminary data.</text>
</comment>
<dbReference type="InterPro" id="IPR008929">
    <property type="entry name" value="Chondroitin_lyas"/>
</dbReference>
<evidence type="ECO:0000313" key="6">
    <source>
        <dbReference type="EMBL" id="OGG46758.1"/>
    </source>
</evidence>
<dbReference type="InterPro" id="IPR045232">
    <property type="entry name" value="FAM234"/>
</dbReference>
<dbReference type="Gene3D" id="2.70.98.70">
    <property type="match status" value="1"/>
</dbReference>
<dbReference type="PANTHER" id="PTHR21419">
    <property type="match status" value="1"/>
</dbReference>
<sequence length="1154" mass="127169">MGLLGGDGVLGRVNLSRSVHNDVNVPDAGRAAEVVADADEGYARPAGKYYSPWTGMTRACDYGMRYHQTGERVFGEIARELTLHYIDIAERENDWKLTGYGYGDPYFWPWRFAMAWDLIEEGDVFSDGDRLRITNMVLQTARWVADLGYFSMEGSPEGMIRQNHCTFAALSLNLCAGYLKKYYGIREFDGRLRDVERVFRGQATSSRSNDDAGFGYCWLVPRHILQYFLERGETDYMEKGFLRAMGDFAILTTDNRRDECTYGDVGTYARGFGWSRAYSVLLKAAWFHDDGRYRWAYDWLTAGKPTDTLDSWFDGAYHRRVTPVEPKDLLGIAVARMDEGMYRWVLKNSYGPFAPREAAFDKMSFRKDFDPNGEYMLIEGSSTFAHGHEDGNSIARLTWDDRLWLADLHYIRKYPKHHNGVFIIRDGVSTQVPTLAEVDRGEPLIPLSNSSPGSRIPALASLDLRADFADAGFTRTSVAPYAGARWGRNVAWKKGRFFLVIDEVTALQSGDYHLQCFWRGLGDVRLDGEDMILSQGGVSFQVRSGDGSSKETLEEGPTFLHNWKNYEYSPDGVVKIVSQRQHLYMAEGQRAFYFNLLTPQKEAGLKIQRVGESVVKIVAGRGSRVMGPKTKGRRQTADGRRQSFEALIGVGDGRCRVGGLEVDAGLFCVERDAVSFVGMRRVKAGRFAMVSSVSISIHLDFRTGEGTVVADGPAEVRMSAQRVALNGRAAGRKGKDGLISFSVAGGTHRLKVTGLKGDAFRQALDRRYTGYVDARLRRRPALARKGMKAVWAFRGEGGIRSIFAGDVDGDGCAEVVAGSGAGDVHLLGSDGKERWRQRAEGAVNSVHAFRGTGRRMSVVAGSEDCGVYLFDAAGRRRWVFRRGRHHGRDSRVVAVSAADLNGDERTAVLAGTESWQLYAIDLDGSLRWQADMCHHSVTNLLPEDFDGDGRTEIAVGTEYYNCDFVNPDGTIRWLYRITTPEFTAVAAADVNGDGVKEALFGTMDGTLHALPPTVSEYRAISTPPYRMGYAEAVWKVNLGDEPSGVVVTDVDGDGEKEIVAASMGGNLYIIDLSGRKRARRDLMRPLTALTALNGGEVAVGTADGGVLVCDGRGEVARSCALQGGVTALRAVDVDGDGAEEVVAATTRGQVAGLR</sequence>
<feature type="domain" description="Pyrrolo-quinoline quinone repeat" evidence="5">
    <location>
        <begin position="813"/>
        <end position="931"/>
    </location>
</feature>
<organism evidence="6 7">
    <name type="scientific">Handelsmanbacteria sp. (strain RIFCSPLOWO2_12_FULL_64_10)</name>
    <dbReference type="NCBI Taxonomy" id="1817868"/>
    <lineage>
        <taxon>Bacteria</taxon>
        <taxon>Candidatus Handelsmaniibacteriota</taxon>
    </lineage>
</organism>
<dbReference type="InterPro" id="IPR018391">
    <property type="entry name" value="PQQ_b-propeller_rpt"/>
</dbReference>
<evidence type="ECO:0000256" key="3">
    <source>
        <dbReference type="ARBA" id="ARBA00022989"/>
    </source>
</evidence>
<proteinExistence type="predicted"/>
<evidence type="ECO:0000256" key="1">
    <source>
        <dbReference type="ARBA" id="ARBA00004167"/>
    </source>
</evidence>
<dbReference type="InterPro" id="IPR015943">
    <property type="entry name" value="WD40/YVTN_repeat-like_dom_sf"/>
</dbReference>
<dbReference type="Gene3D" id="2.130.10.10">
    <property type="entry name" value="YVTN repeat-like/Quinoprotein amine dehydrogenase"/>
    <property type="match status" value="2"/>
</dbReference>
<accession>A0A1F6CC34</accession>
<dbReference type="PANTHER" id="PTHR21419:SF23">
    <property type="entry name" value="PROTEIN DEFECTIVE IN EXINE FORMATION 1"/>
    <property type="match status" value="1"/>
</dbReference>
<evidence type="ECO:0000256" key="2">
    <source>
        <dbReference type="ARBA" id="ARBA00022692"/>
    </source>
</evidence>
<reference evidence="6 7" key="1">
    <citation type="journal article" date="2016" name="Nat. Commun.">
        <title>Thousands of microbial genomes shed light on interconnected biogeochemical processes in an aquifer system.</title>
        <authorList>
            <person name="Anantharaman K."/>
            <person name="Brown C.T."/>
            <person name="Hug L.A."/>
            <person name="Sharon I."/>
            <person name="Castelle C.J."/>
            <person name="Probst A.J."/>
            <person name="Thomas B.C."/>
            <person name="Singh A."/>
            <person name="Wilkins M.J."/>
            <person name="Karaoz U."/>
            <person name="Brodie E.L."/>
            <person name="Williams K.H."/>
            <person name="Hubbard S.S."/>
            <person name="Banfield J.F."/>
        </authorList>
    </citation>
    <scope>NUCLEOTIDE SEQUENCE [LARGE SCALE GENOMIC DNA]</scope>
    <source>
        <strain evidence="7">RIFCSPLOWO2_12_FULL_64_10</strain>
    </source>
</reference>
<dbReference type="GO" id="GO:0016020">
    <property type="term" value="C:membrane"/>
    <property type="evidence" value="ECO:0007669"/>
    <property type="project" value="UniProtKB-SubCell"/>
</dbReference>
<comment type="subcellular location">
    <subcellularLocation>
        <location evidence="1">Membrane</location>
        <topology evidence="1">Single-pass membrane protein</topology>
    </subcellularLocation>
</comment>
<dbReference type="InterPro" id="IPR002372">
    <property type="entry name" value="PQQ_rpt_dom"/>
</dbReference>
<dbReference type="EMBL" id="MFKF01000286">
    <property type="protein sequence ID" value="OGG46758.1"/>
    <property type="molecule type" value="Genomic_DNA"/>
</dbReference>
<dbReference type="Pfam" id="PF13360">
    <property type="entry name" value="PQQ_2"/>
    <property type="match status" value="1"/>
</dbReference>
<dbReference type="Proteomes" id="UP000178606">
    <property type="component" value="Unassembled WGS sequence"/>
</dbReference>
<evidence type="ECO:0000313" key="7">
    <source>
        <dbReference type="Proteomes" id="UP000178606"/>
    </source>
</evidence>
<keyword evidence="4" id="KW-0472">Membrane</keyword>
<dbReference type="AlphaFoldDB" id="A0A1F6CC34"/>
<protein>
    <recommendedName>
        <fullName evidence="5">Pyrrolo-quinoline quinone repeat domain-containing protein</fullName>
    </recommendedName>
</protein>
<evidence type="ECO:0000259" key="5">
    <source>
        <dbReference type="Pfam" id="PF13360"/>
    </source>
</evidence>
<evidence type="ECO:0000256" key="4">
    <source>
        <dbReference type="ARBA" id="ARBA00023136"/>
    </source>
</evidence>
<keyword evidence="2" id="KW-0812">Transmembrane</keyword>
<keyword evidence="3" id="KW-1133">Transmembrane helix</keyword>
<gene>
    <name evidence="6" type="ORF">A3F84_18230</name>
</gene>
<dbReference type="SUPFAM" id="SSF69318">
    <property type="entry name" value="Integrin alpha N-terminal domain"/>
    <property type="match status" value="1"/>
</dbReference>
<dbReference type="SMART" id="SM00564">
    <property type="entry name" value="PQQ"/>
    <property type="match status" value="3"/>
</dbReference>